<dbReference type="EMBL" id="LSDT01000042">
    <property type="protein sequence ID" value="KXB91035.1"/>
    <property type="molecule type" value="Genomic_DNA"/>
</dbReference>
<keyword evidence="2" id="KW-1185">Reference proteome</keyword>
<comment type="caution">
    <text evidence="1">The sequence shown here is derived from an EMBL/GenBank/DDBJ whole genome shotgun (WGS) entry which is preliminary data.</text>
</comment>
<proteinExistence type="predicted"/>
<sequence length="62" mass="7022">MWHVEKIPDLSPEGEGAKGCTFERYTTYTLDLMALICFHLLQNHSQKSAGTQSGYKPFNDNT</sequence>
<name>A0A134CFR6_9FIRM</name>
<dbReference type="Proteomes" id="UP000070160">
    <property type="component" value="Unassembled WGS sequence"/>
</dbReference>
<organism evidence="1 2">
    <name type="scientific">Megasphaera hutchinsoni</name>
    <dbReference type="NCBI Taxonomy" id="1588748"/>
    <lineage>
        <taxon>Bacteria</taxon>
        <taxon>Bacillati</taxon>
        <taxon>Bacillota</taxon>
        <taxon>Negativicutes</taxon>
        <taxon>Veillonellales</taxon>
        <taxon>Veillonellaceae</taxon>
        <taxon>Megasphaera</taxon>
    </lineage>
</organism>
<protein>
    <submittedName>
        <fullName evidence="1">Uncharacterized protein</fullName>
    </submittedName>
</protein>
<accession>A0A134CFR6</accession>
<gene>
    <name evidence="1" type="ORF">HMPREF3182_00857</name>
</gene>
<evidence type="ECO:0000313" key="2">
    <source>
        <dbReference type="Proteomes" id="UP000070160"/>
    </source>
</evidence>
<evidence type="ECO:0000313" key="1">
    <source>
        <dbReference type="EMBL" id="KXB91035.1"/>
    </source>
</evidence>
<dbReference type="AlphaFoldDB" id="A0A134CFR6"/>
<reference evidence="2" key="1">
    <citation type="submission" date="2016-01" db="EMBL/GenBank/DDBJ databases">
        <authorList>
            <person name="Mitreva M."/>
            <person name="Pepin K.H."/>
            <person name="Mihindukulasuriya K.A."/>
            <person name="Fulton R."/>
            <person name="Fronick C."/>
            <person name="O'Laughlin M."/>
            <person name="Miner T."/>
            <person name="Herter B."/>
            <person name="Rosa B.A."/>
            <person name="Cordes M."/>
            <person name="Tomlinson C."/>
            <person name="Wollam A."/>
            <person name="Palsikar V.B."/>
            <person name="Mardis E.R."/>
            <person name="Wilson R.K."/>
        </authorList>
    </citation>
    <scope>NUCLEOTIDE SEQUENCE [LARGE SCALE GENOMIC DNA]</scope>
    <source>
        <strain evidence="2">KA00182</strain>
    </source>
</reference>